<proteinExistence type="predicted"/>
<name>A0A3M6RIE7_9BURK</name>
<dbReference type="OrthoDB" id="7856862at2"/>
<evidence type="ECO:0000313" key="2">
    <source>
        <dbReference type="Proteomes" id="UP000275180"/>
    </source>
</evidence>
<dbReference type="Proteomes" id="UP000275180">
    <property type="component" value="Unassembled WGS sequence"/>
</dbReference>
<gene>
    <name evidence="1" type="ORF">EBQ34_08955</name>
</gene>
<organism evidence="1 2">
    <name type="scientific">Vandammella animalimorsus</name>
    <dbReference type="NCBI Taxonomy" id="2029117"/>
    <lineage>
        <taxon>Bacteria</taxon>
        <taxon>Pseudomonadati</taxon>
        <taxon>Pseudomonadota</taxon>
        <taxon>Betaproteobacteria</taxon>
        <taxon>Burkholderiales</taxon>
        <taxon>Comamonadaceae</taxon>
        <taxon>Vandammella</taxon>
    </lineage>
</organism>
<evidence type="ECO:0000313" key="1">
    <source>
        <dbReference type="EMBL" id="RMX14833.1"/>
    </source>
</evidence>
<dbReference type="AlphaFoldDB" id="A0A3M6RIE7"/>
<protein>
    <submittedName>
        <fullName evidence="1">Uncharacterized protein</fullName>
    </submittedName>
</protein>
<dbReference type="EMBL" id="RDQJ01000011">
    <property type="protein sequence ID" value="RMX14833.1"/>
    <property type="molecule type" value="Genomic_DNA"/>
</dbReference>
<accession>A0A3M6RIE7</accession>
<comment type="caution">
    <text evidence="1">The sequence shown here is derived from an EMBL/GenBank/DDBJ whole genome shotgun (WGS) entry which is preliminary data.</text>
</comment>
<dbReference type="InterPro" id="IPR054233">
    <property type="entry name" value="DUF6958"/>
</dbReference>
<sequence length="103" mass="11071">MSDDKIDIENINTPGKTARVDRAKYLAMREALLAVLPPEPPGITVAQAKAALLPKLPQALFPGGATAGWWLKAVQLDLEAKGIICRAPVKPVHLYCLNAFLKG</sequence>
<dbReference type="Pfam" id="PF22278">
    <property type="entry name" value="DUF6958"/>
    <property type="match status" value="1"/>
</dbReference>
<dbReference type="RefSeq" id="WP_122245132.1">
    <property type="nucleotide sequence ID" value="NZ_RDQJ01000011.1"/>
</dbReference>
<reference evidence="1 2" key="1">
    <citation type="submission" date="2018-10" db="EMBL/GenBank/DDBJ databases">
        <title>Comamonadaceae CDC group NO-1 genome sequencing and assembly.</title>
        <authorList>
            <person name="Bernier A.-M."/>
            <person name="Bernard K."/>
        </authorList>
    </citation>
    <scope>NUCLEOTIDE SEQUENCE [LARGE SCALE GENOMIC DNA]</scope>
    <source>
        <strain evidence="1 2">NML180582</strain>
    </source>
</reference>